<dbReference type="PIRSF" id="PIRSF004555">
    <property type="entry name" value="UCP004555"/>
    <property type="match status" value="1"/>
</dbReference>
<sequence>MDMEALMAQANELQNKVTAAQEKLASMHVKGIAGNGDVIIDMTGKYDLANITMRDEILTGGAAHVAKLFADAYRDAKAKADTLIDQVMGEATAGVPMP</sequence>
<dbReference type="Gene3D" id="3.30.1310.10">
    <property type="entry name" value="Nucleoid-associated protein YbaB-like domain"/>
    <property type="match status" value="1"/>
</dbReference>
<keyword evidence="2" id="KW-0175">Coiled coil</keyword>
<comment type="caution">
    <text evidence="3">The sequence shown here is derived from an EMBL/GenBank/DDBJ whole genome shotgun (WGS) entry which is preliminary data.</text>
</comment>
<evidence type="ECO:0000256" key="1">
    <source>
        <dbReference type="ARBA" id="ARBA00023125"/>
    </source>
</evidence>
<evidence type="ECO:0000313" key="4">
    <source>
        <dbReference type="Proteomes" id="UP000721442"/>
    </source>
</evidence>
<dbReference type="Proteomes" id="UP000721442">
    <property type="component" value="Unassembled WGS sequence"/>
</dbReference>
<dbReference type="GO" id="GO:0003677">
    <property type="term" value="F:DNA binding"/>
    <property type="evidence" value="ECO:0007669"/>
    <property type="project" value="UniProtKB-KW"/>
</dbReference>
<feature type="coiled-coil region" evidence="2">
    <location>
        <begin position="3"/>
        <end position="30"/>
    </location>
</feature>
<evidence type="ECO:0000313" key="3">
    <source>
        <dbReference type="EMBL" id="MBO8406836.1"/>
    </source>
</evidence>
<dbReference type="InterPro" id="IPR036894">
    <property type="entry name" value="YbaB-like_sf"/>
</dbReference>
<dbReference type="Pfam" id="PF02575">
    <property type="entry name" value="YbaB_DNA_bd"/>
    <property type="match status" value="1"/>
</dbReference>
<proteinExistence type="predicted"/>
<keyword evidence="1" id="KW-0238">DNA-binding</keyword>
<gene>
    <name evidence="3" type="ORF">IAC77_00020</name>
</gene>
<reference evidence="3" key="2">
    <citation type="journal article" date="2021" name="PeerJ">
        <title>Extensive microbial diversity within the chicken gut microbiome revealed by metagenomics and culture.</title>
        <authorList>
            <person name="Gilroy R."/>
            <person name="Ravi A."/>
            <person name="Getino M."/>
            <person name="Pursley I."/>
            <person name="Horton D.L."/>
            <person name="Alikhan N.F."/>
            <person name="Baker D."/>
            <person name="Gharbi K."/>
            <person name="Hall N."/>
            <person name="Watson M."/>
            <person name="Adriaenssens E.M."/>
            <person name="Foster-Nyarko E."/>
            <person name="Jarju S."/>
            <person name="Secka A."/>
            <person name="Antonio M."/>
            <person name="Oren A."/>
            <person name="Chaudhuri R.R."/>
            <person name="La Ragione R."/>
            <person name="Hildebrand F."/>
            <person name="Pallen M.J."/>
        </authorList>
    </citation>
    <scope>NUCLEOTIDE SEQUENCE</scope>
    <source>
        <strain evidence="3">B1-16210</strain>
    </source>
</reference>
<name>A0A940DBF5_9PROT</name>
<evidence type="ECO:0000256" key="2">
    <source>
        <dbReference type="SAM" id="Coils"/>
    </source>
</evidence>
<dbReference type="EMBL" id="JADINE010000002">
    <property type="protein sequence ID" value="MBO8406836.1"/>
    <property type="molecule type" value="Genomic_DNA"/>
</dbReference>
<dbReference type="PANTHER" id="PTHR33449">
    <property type="entry name" value="NUCLEOID-ASSOCIATED PROTEIN YBAB"/>
    <property type="match status" value="1"/>
</dbReference>
<dbReference type="PANTHER" id="PTHR33449:SF1">
    <property type="entry name" value="NUCLEOID-ASSOCIATED PROTEIN YBAB"/>
    <property type="match status" value="1"/>
</dbReference>
<organism evidence="3 4">
    <name type="scientific">Candidatus Enterousia excrementavium</name>
    <dbReference type="NCBI Taxonomy" id="2840789"/>
    <lineage>
        <taxon>Bacteria</taxon>
        <taxon>Pseudomonadati</taxon>
        <taxon>Pseudomonadota</taxon>
        <taxon>Alphaproteobacteria</taxon>
        <taxon>Candidatus Enterousia</taxon>
    </lineage>
</organism>
<dbReference type="SUPFAM" id="SSF82607">
    <property type="entry name" value="YbaB-like"/>
    <property type="match status" value="1"/>
</dbReference>
<reference evidence="3" key="1">
    <citation type="submission" date="2020-10" db="EMBL/GenBank/DDBJ databases">
        <authorList>
            <person name="Gilroy R."/>
        </authorList>
    </citation>
    <scope>NUCLEOTIDE SEQUENCE</scope>
    <source>
        <strain evidence="3">B1-16210</strain>
    </source>
</reference>
<accession>A0A940DBF5</accession>
<protein>
    <submittedName>
        <fullName evidence="3">YbaB/EbfC family nucleoid-associated protein</fullName>
    </submittedName>
</protein>
<dbReference type="AlphaFoldDB" id="A0A940DBF5"/>
<dbReference type="InterPro" id="IPR004401">
    <property type="entry name" value="YbaB/EbfC"/>
</dbReference>